<gene>
    <name evidence="10" type="ORF">GCM10010124_06340</name>
</gene>
<reference evidence="10" key="2">
    <citation type="submission" date="2020-09" db="EMBL/GenBank/DDBJ databases">
        <authorList>
            <person name="Sun Q."/>
            <person name="Ohkuma M."/>
        </authorList>
    </citation>
    <scope>NUCLEOTIDE SEQUENCE</scope>
    <source>
        <strain evidence="10">JCM 3091</strain>
    </source>
</reference>
<dbReference type="PROSITE" id="PS50240">
    <property type="entry name" value="TRYPSIN_DOM"/>
    <property type="match status" value="1"/>
</dbReference>
<evidence type="ECO:0000259" key="9">
    <source>
        <dbReference type="PROSITE" id="PS50240"/>
    </source>
</evidence>
<evidence type="ECO:0000256" key="7">
    <source>
        <dbReference type="SAM" id="MobiDB-lite"/>
    </source>
</evidence>
<name>A0A8J3FGE1_9ACTN</name>
<evidence type="ECO:0000256" key="2">
    <source>
        <dbReference type="ARBA" id="ARBA00022723"/>
    </source>
</evidence>
<dbReference type="InterPro" id="IPR043504">
    <property type="entry name" value="Peptidase_S1_PA_chymotrypsin"/>
</dbReference>
<dbReference type="Pfam" id="PF01447">
    <property type="entry name" value="Peptidase_M4"/>
    <property type="match status" value="1"/>
</dbReference>
<keyword evidence="3 8" id="KW-0732">Signal</keyword>
<keyword evidence="5" id="KW-0862">Zinc</keyword>
<evidence type="ECO:0000313" key="10">
    <source>
        <dbReference type="EMBL" id="GGK16479.1"/>
    </source>
</evidence>
<dbReference type="Proteomes" id="UP000662200">
    <property type="component" value="Unassembled WGS sequence"/>
</dbReference>
<evidence type="ECO:0000256" key="5">
    <source>
        <dbReference type="ARBA" id="ARBA00022833"/>
    </source>
</evidence>
<protein>
    <submittedName>
        <fullName evidence="10">Zinc metalloprotease</fullName>
    </submittedName>
</protein>
<evidence type="ECO:0000256" key="4">
    <source>
        <dbReference type="ARBA" id="ARBA00022801"/>
    </source>
</evidence>
<dbReference type="InterPro" id="IPR011096">
    <property type="entry name" value="FTP_domain"/>
</dbReference>
<dbReference type="InterPro" id="IPR013856">
    <property type="entry name" value="Peptidase_M4_domain"/>
</dbReference>
<dbReference type="PANTHER" id="PTHR33794:SF1">
    <property type="entry name" value="BACILLOLYSIN"/>
    <property type="match status" value="1"/>
</dbReference>
<dbReference type="PANTHER" id="PTHR33794">
    <property type="entry name" value="BACILLOLYSIN"/>
    <property type="match status" value="1"/>
</dbReference>
<accession>A0A8J3FGE1</accession>
<dbReference type="Pfam" id="PF07504">
    <property type="entry name" value="FTP"/>
    <property type="match status" value="1"/>
</dbReference>
<evidence type="ECO:0000256" key="3">
    <source>
        <dbReference type="ARBA" id="ARBA00022729"/>
    </source>
</evidence>
<feature type="region of interest" description="Disordered" evidence="7">
    <location>
        <begin position="368"/>
        <end position="403"/>
    </location>
</feature>
<reference evidence="10" key="1">
    <citation type="journal article" date="2014" name="Int. J. Syst. Evol. Microbiol.">
        <title>Complete genome sequence of Corynebacterium casei LMG S-19264T (=DSM 44701T), isolated from a smear-ripened cheese.</title>
        <authorList>
            <consortium name="US DOE Joint Genome Institute (JGI-PGF)"/>
            <person name="Walter F."/>
            <person name="Albersmeier A."/>
            <person name="Kalinowski J."/>
            <person name="Ruckert C."/>
        </authorList>
    </citation>
    <scope>NUCLEOTIDE SEQUENCE</scope>
    <source>
        <strain evidence="10">JCM 3091</strain>
    </source>
</reference>
<evidence type="ECO:0000256" key="6">
    <source>
        <dbReference type="ARBA" id="ARBA00023049"/>
    </source>
</evidence>
<dbReference type="InterPro" id="IPR009003">
    <property type="entry name" value="Peptidase_S1_PA"/>
</dbReference>
<dbReference type="InterPro" id="IPR001570">
    <property type="entry name" value="Peptidase_M4_C_domain"/>
</dbReference>
<dbReference type="RefSeq" id="WP_189112656.1">
    <property type="nucleotide sequence ID" value="NZ_BMQC01000002.1"/>
</dbReference>
<dbReference type="EMBL" id="BMQC01000002">
    <property type="protein sequence ID" value="GGK16479.1"/>
    <property type="molecule type" value="Genomic_DNA"/>
</dbReference>
<dbReference type="Gene3D" id="2.40.10.10">
    <property type="entry name" value="Trypsin-like serine proteases"/>
    <property type="match status" value="1"/>
</dbReference>
<dbReference type="InterPro" id="IPR050728">
    <property type="entry name" value="Zinc_Metalloprotease_M4"/>
</dbReference>
<evidence type="ECO:0000256" key="1">
    <source>
        <dbReference type="ARBA" id="ARBA00022670"/>
    </source>
</evidence>
<dbReference type="InterPro" id="IPR001254">
    <property type="entry name" value="Trypsin_dom"/>
</dbReference>
<feature type="domain" description="Peptidase S1" evidence="9">
    <location>
        <begin position="525"/>
        <end position="716"/>
    </location>
</feature>
<keyword evidence="6 10" id="KW-0482">Metalloprotease</keyword>
<dbReference type="SUPFAM" id="SSF55486">
    <property type="entry name" value="Metalloproteases ('zincins'), catalytic domain"/>
    <property type="match status" value="1"/>
</dbReference>
<comment type="caution">
    <text evidence="10">The sequence shown here is derived from an EMBL/GenBank/DDBJ whole genome shotgun (WGS) entry which is preliminary data.</text>
</comment>
<keyword evidence="1" id="KW-0645">Protease</keyword>
<dbReference type="Pfam" id="PF00089">
    <property type="entry name" value="Trypsin"/>
    <property type="match status" value="1"/>
</dbReference>
<evidence type="ECO:0000313" key="11">
    <source>
        <dbReference type="Proteomes" id="UP000662200"/>
    </source>
</evidence>
<organism evidence="10 11">
    <name type="scientific">Pilimelia terevasa</name>
    <dbReference type="NCBI Taxonomy" id="53372"/>
    <lineage>
        <taxon>Bacteria</taxon>
        <taxon>Bacillati</taxon>
        <taxon>Actinomycetota</taxon>
        <taxon>Actinomycetes</taxon>
        <taxon>Micromonosporales</taxon>
        <taxon>Micromonosporaceae</taxon>
        <taxon>Pilimelia</taxon>
    </lineage>
</organism>
<dbReference type="SUPFAM" id="SSF50494">
    <property type="entry name" value="Trypsin-like serine proteases"/>
    <property type="match status" value="1"/>
</dbReference>
<feature type="chain" id="PRO_5035182661" evidence="8">
    <location>
        <begin position="31"/>
        <end position="717"/>
    </location>
</feature>
<dbReference type="GO" id="GO:0004252">
    <property type="term" value="F:serine-type endopeptidase activity"/>
    <property type="evidence" value="ECO:0007669"/>
    <property type="project" value="InterPro"/>
</dbReference>
<dbReference type="Pfam" id="PF02868">
    <property type="entry name" value="Peptidase_M4_C"/>
    <property type="match status" value="1"/>
</dbReference>
<dbReference type="InterPro" id="IPR027268">
    <property type="entry name" value="Peptidase_M4/M1_CTD_sf"/>
</dbReference>
<dbReference type="GO" id="GO:0006508">
    <property type="term" value="P:proteolysis"/>
    <property type="evidence" value="ECO:0007669"/>
    <property type="project" value="UniProtKB-KW"/>
</dbReference>
<keyword evidence="2" id="KW-0479">Metal-binding</keyword>
<dbReference type="Gene3D" id="3.10.170.10">
    <property type="match status" value="1"/>
</dbReference>
<dbReference type="Gene3D" id="3.10.450.490">
    <property type="match status" value="1"/>
</dbReference>
<dbReference type="SMART" id="SM00020">
    <property type="entry name" value="Tryp_SPc"/>
    <property type="match status" value="1"/>
</dbReference>
<dbReference type="AlphaFoldDB" id="A0A8J3FGE1"/>
<dbReference type="PRINTS" id="PR00722">
    <property type="entry name" value="CHYMOTRYPSIN"/>
</dbReference>
<dbReference type="GO" id="GO:0046872">
    <property type="term" value="F:metal ion binding"/>
    <property type="evidence" value="ECO:0007669"/>
    <property type="project" value="UniProtKB-KW"/>
</dbReference>
<dbReference type="InterPro" id="IPR001314">
    <property type="entry name" value="Peptidase_S1A"/>
</dbReference>
<keyword evidence="4" id="KW-0378">Hydrolase</keyword>
<dbReference type="Gene3D" id="1.10.390.10">
    <property type="entry name" value="Neutral Protease Domain 2"/>
    <property type="match status" value="1"/>
</dbReference>
<keyword evidence="11" id="KW-1185">Reference proteome</keyword>
<dbReference type="GO" id="GO:0004222">
    <property type="term" value="F:metalloendopeptidase activity"/>
    <property type="evidence" value="ECO:0007669"/>
    <property type="project" value="InterPro"/>
</dbReference>
<evidence type="ECO:0000256" key="8">
    <source>
        <dbReference type="SAM" id="SignalP"/>
    </source>
</evidence>
<sequence length="717" mass="75968">MGSSPRRTFCAITAVVTSAALVAVSPPAGAGSVADPRTPLPAAAASAAADAALTGLRRADADRAFVRLDTYRGPSGTRYVSYASTYRGLPVVGGDFVVAVDGSGAVLDLPEALPRISLDTAARVPAARAERTARGLLTRVRRTVAAPQLVVFTYDGARRLAYKVVVEGADRDGPSIRHVVVDARDGGVLADWDQIARGTGRGFHQGEVALDTRPAGGGFEMADPRRTGLFCSAEGNGPIKGADDSWGSGGSDKESGCADGLYAAQKFWDMLRDWLGRDGFDGKGKGFPMVLNINDVNAYWNGHNTAFGVSKDKARVLTEIDIVAHEFGHAVFQFTPGGFNGVEETFQLNEANGDIFGALTEHYANNAKNRPDYDYSESSNPFGRGPERNGYDPSKAPRKMPNCWSPKLKDVEIHDGSGPASHMFYLMAEGSHPTNGNPQSPVCAGGPEKVAGLGIRDAGRVWMESLLLKTENWTYAAARAAALKAATRLFPGDCAKFATVRGAWDGIAVPARDGEPTCGAPQRRVIGGEEVTVDVPWAAGLGNCSASLVAPQWVLTAKHCVPLTTRRPELSIGHREKAKGARYKTVEVRLGGKADLTLLKLDRPVPDAQPVRLADANPAIGSEVDIYGWGATCENCPVSPVLRTARMRYDADKLDHAKGPALYLTKVTGSAWKGDSGGPAFHQGVQVGVASTANPDKDAWYASVAASREWIRSVTGV</sequence>
<feature type="signal peptide" evidence="8">
    <location>
        <begin position="1"/>
        <end position="30"/>
    </location>
</feature>
<proteinExistence type="predicted"/>